<dbReference type="InterPro" id="IPR051533">
    <property type="entry name" value="WaaL-like"/>
</dbReference>
<feature type="transmembrane region" description="Helical" evidence="5">
    <location>
        <begin position="21"/>
        <end position="42"/>
    </location>
</feature>
<evidence type="ECO:0000313" key="8">
    <source>
        <dbReference type="Proteomes" id="UP000635071"/>
    </source>
</evidence>
<dbReference type="RefSeq" id="WP_188762904.1">
    <property type="nucleotide sequence ID" value="NZ_BMJM01000006.1"/>
</dbReference>
<evidence type="ECO:0000256" key="5">
    <source>
        <dbReference type="SAM" id="Phobius"/>
    </source>
</evidence>
<feature type="transmembrane region" description="Helical" evidence="5">
    <location>
        <begin position="373"/>
        <end position="390"/>
    </location>
</feature>
<dbReference type="EMBL" id="BMJM01000006">
    <property type="protein sequence ID" value="GGE14488.1"/>
    <property type="molecule type" value="Genomic_DNA"/>
</dbReference>
<proteinExistence type="predicted"/>
<dbReference type="Proteomes" id="UP000635071">
    <property type="component" value="Unassembled WGS sequence"/>
</dbReference>
<feature type="transmembrane region" description="Helical" evidence="5">
    <location>
        <begin position="48"/>
        <end position="67"/>
    </location>
</feature>
<keyword evidence="2 5" id="KW-0812">Transmembrane</keyword>
<feature type="transmembrane region" description="Helical" evidence="5">
    <location>
        <begin position="206"/>
        <end position="225"/>
    </location>
</feature>
<dbReference type="Pfam" id="PF04932">
    <property type="entry name" value="Wzy_C"/>
    <property type="match status" value="1"/>
</dbReference>
<accession>A0A917E877</accession>
<feature type="transmembrane region" description="Helical" evidence="5">
    <location>
        <begin position="104"/>
        <end position="125"/>
    </location>
</feature>
<dbReference type="InterPro" id="IPR007016">
    <property type="entry name" value="O-antigen_ligase-rel_domated"/>
</dbReference>
<evidence type="ECO:0000256" key="1">
    <source>
        <dbReference type="ARBA" id="ARBA00004141"/>
    </source>
</evidence>
<feature type="transmembrane region" description="Helical" evidence="5">
    <location>
        <begin position="137"/>
        <end position="157"/>
    </location>
</feature>
<reference evidence="7" key="2">
    <citation type="submission" date="2020-09" db="EMBL/GenBank/DDBJ databases">
        <authorList>
            <person name="Sun Q."/>
            <person name="Zhou Y."/>
        </authorList>
    </citation>
    <scope>NUCLEOTIDE SEQUENCE</scope>
    <source>
        <strain evidence="7">CGMCC 1.15519</strain>
    </source>
</reference>
<feature type="transmembrane region" description="Helical" evidence="5">
    <location>
        <begin position="231"/>
        <end position="250"/>
    </location>
</feature>
<keyword evidence="4 5" id="KW-0472">Membrane</keyword>
<name>A0A917E877_9SPHN</name>
<feature type="transmembrane region" description="Helical" evidence="5">
    <location>
        <begin position="396"/>
        <end position="412"/>
    </location>
</feature>
<feature type="transmembrane region" description="Helical" evidence="5">
    <location>
        <begin position="79"/>
        <end position="98"/>
    </location>
</feature>
<protein>
    <recommendedName>
        <fullName evidence="6">O-antigen ligase-related domain-containing protein</fullName>
    </recommendedName>
</protein>
<feature type="domain" description="O-antigen ligase-related" evidence="6">
    <location>
        <begin position="216"/>
        <end position="352"/>
    </location>
</feature>
<reference evidence="7" key="1">
    <citation type="journal article" date="2014" name="Int. J. Syst. Evol. Microbiol.">
        <title>Complete genome sequence of Corynebacterium casei LMG S-19264T (=DSM 44701T), isolated from a smear-ripened cheese.</title>
        <authorList>
            <consortium name="US DOE Joint Genome Institute (JGI-PGF)"/>
            <person name="Walter F."/>
            <person name="Albersmeier A."/>
            <person name="Kalinowski J."/>
            <person name="Ruckert C."/>
        </authorList>
    </citation>
    <scope>NUCLEOTIDE SEQUENCE</scope>
    <source>
        <strain evidence="7">CGMCC 1.15519</strain>
    </source>
</reference>
<evidence type="ECO:0000259" key="6">
    <source>
        <dbReference type="Pfam" id="PF04932"/>
    </source>
</evidence>
<comment type="subcellular location">
    <subcellularLocation>
        <location evidence="1">Membrane</location>
        <topology evidence="1">Multi-pass membrane protein</topology>
    </subcellularLocation>
</comment>
<evidence type="ECO:0000313" key="7">
    <source>
        <dbReference type="EMBL" id="GGE14488.1"/>
    </source>
</evidence>
<evidence type="ECO:0000256" key="4">
    <source>
        <dbReference type="ARBA" id="ARBA00023136"/>
    </source>
</evidence>
<evidence type="ECO:0000256" key="2">
    <source>
        <dbReference type="ARBA" id="ARBA00022692"/>
    </source>
</evidence>
<keyword evidence="8" id="KW-1185">Reference proteome</keyword>
<organism evidence="7 8">
    <name type="scientific">Sandarakinorhabdus glacialis</name>
    <dbReference type="NCBI Taxonomy" id="1614636"/>
    <lineage>
        <taxon>Bacteria</taxon>
        <taxon>Pseudomonadati</taxon>
        <taxon>Pseudomonadota</taxon>
        <taxon>Alphaproteobacteria</taxon>
        <taxon>Sphingomonadales</taxon>
        <taxon>Sphingosinicellaceae</taxon>
        <taxon>Sandarakinorhabdus</taxon>
    </lineage>
</organism>
<keyword evidence="3 5" id="KW-1133">Transmembrane helix</keyword>
<sequence length="422" mass="45275">MTISALPRGAASSQVAAQRQFLQRAAMLAIAGGVFFTSYLSWRPFEELFTLSDALFCMGFGLLLAAGRLPIQPFGHMTAAWLLAFAMMISALFISSLVNGDATRWLTVALQYGFALVLLPLLLMADSEDDLLLFGRALVAGVTAMEAFGILVYFFYAGSYADMQKFGPEFITGGRRLGAFLADGNWNGVVIAMTLPYVIHLRRRRAIGLYAAVIATGILGTGLVLAASFTAFAAAVLSLLIYAIVAGAWLSPRMIAAGAIPVAAVLSFGVTLPEAFGRRVAPALQHGDIEQAGTFVGRMDLVREAWEMIDHTSLLGLGVDQFRVVSIEHAPVHQIYLLLWTEGGIFALMGWLLMVFLLIATAAMAVRRDRGDAGLALAVSSTFLIASTASPHMYSRHWLVPVIIAMGFATSARQRATKGNAT</sequence>
<feature type="transmembrane region" description="Helical" evidence="5">
    <location>
        <begin position="345"/>
        <end position="366"/>
    </location>
</feature>
<dbReference type="PANTHER" id="PTHR37422:SF13">
    <property type="entry name" value="LIPOPOLYSACCHARIDE BIOSYNTHESIS PROTEIN PA4999-RELATED"/>
    <property type="match status" value="1"/>
</dbReference>
<gene>
    <name evidence="7" type="ORF">GCM10011529_21100</name>
</gene>
<feature type="transmembrane region" description="Helical" evidence="5">
    <location>
        <begin position="255"/>
        <end position="272"/>
    </location>
</feature>
<dbReference type="GO" id="GO:0016020">
    <property type="term" value="C:membrane"/>
    <property type="evidence" value="ECO:0007669"/>
    <property type="project" value="UniProtKB-SubCell"/>
</dbReference>
<dbReference type="PANTHER" id="PTHR37422">
    <property type="entry name" value="TEICHURONIC ACID BIOSYNTHESIS PROTEIN TUAE"/>
    <property type="match status" value="1"/>
</dbReference>
<dbReference type="AlphaFoldDB" id="A0A917E877"/>
<evidence type="ECO:0000256" key="3">
    <source>
        <dbReference type="ARBA" id="ARBA00022989"/>
    </source>
</evidence>
<comment type="caution">
    <text evidence="7">The sequence shown here is derived from an EMBL/GenBank/DDBJ whole genome shotgun (WGS) entry which is preliminary data.</text>
</comment>